<evidence type="ECO:0000256" key="1">
    <source>
        <dbReference type="SAM" id="MobiDB-lite"/>
    </source>
</evidence>
<accession>A0AAV0CGE5</accession>
<feature type="region of interest" description="Disordered" evidence="1">
    <location>
        <begin position="101"/>
        <end position="122"/>
    </location>
</feature>
<keyword evidence="3" id="KW-1185">Reference proteome</keyword>
<evidence type="ECO:0000313" key="2">
    <source>
        <dbReference type="EMBL" id="CAH9075318.1"/>
    </source>
</evidence>
<organism evidence="2 3">
    <name type="scientific">Cuscuta epithymum</name>
    <dbReference type="NCBI Taxonomy" id="186058"/>
    <lineage>
        <taxon>Eukaryota</taxon>
        <taxon>Viridiplantae</taxon>
        <taxon>Streptophyta</taxon>
        <taxon>Embryophyta</taxon>
        <taxon>Tracheophyta</taxon>
        <taxon>Spermatophyta</taxon>
        <taxon>Magnoliopsida</taxon>
        <taxon>eudicotyledons</taxon>
        <taxon>Gunneridae</taxon>
        <taxon>Pentapetalae</taxon>
        <taxon>asterids</taxon>
        <taxon>lamiids</taxon>
        <taxon>Solanales</taxon>
        <taxon>Convolvulaceae</taxon>
        <taxon>Cuscuteae</taxon>
        <taxon>Cuscuta</taxon>
        <taxon>Cuscuta subgen. Cuscuta</taxon>
    </lineage>
</organism>
<comment type="caution">
    <text evidence="2">The sequence shown here is derived from an EMBL/GenBank/DDBJ whole genome shotgun (WGS) entry which is preliminary data.</text>
</comment>
<dbReference type="EMBL" id="CAMAPF010000028">
    <property type="protein sequence ID" value="CAH9075318.1"/>
    <property type="molecule type" value="Genomic_DNA"/>
</dbReference>
<dbReference type="AlphaFoldDB" id="A0AAV0CGE5"/>
<reference evidence="2" key="1">
    <citation type="submission" date="2022-07" db="EMBL/GenBank/DDBJ databases">
        <authorList>
            <person name="Macas J."/>
            <person name="Novak P."/>
            <person name="Neumann P."/>
        </authorList>
    </citation>
    <scope>NUCLEOTIDE SEQUENCE</scope>
</reference>
<evidence type="ECO:0000313" key="3">
    <source>
        <dbReference type="Proteomes" id="UP001152523"/>
    </source>
</evidence>
<proteinExistence type="predicted"/>
<dbReference type="Proteomes" id="UP001152523">
    <property type="component" value="Unassembled WGS sequence"/>
</dbReference>
<protein>
    <submittedName>
        <fullName evidence="2">Uncharacterized protein</fullName>
    </submittedName>
</protein>
<gene>
    <name evidence="2" type="ORF">CEPIT_LOCUS5319</name>
</gene>
<feature type="compositionally biased region" description="Low complexity" evidence="1">
    <location>
        <begin position="113"/>
        <end position="122"/>
    </location>
</feature>
<sequence length="148" mass="16204">MLFLNSPTNEQLEPLRISEFALAASDYISTGISPKCFNQLNSSCIPTSSAHRDVILPGHGLETPAVNWPAEFLRHQPKPHMFARVVASYLFGMNHPRLPPLAPHPGCRDSRRPPASSSGSSSSALLRQWCESRPGCLVDGKIAHHLSQ</sequence>
<name>A0AAV0CGE5_9ASTE</name>